<accession>A0A0L0V889</accession>
<organism evidence="1 2">
    <name type="scientific">Puccinia striiformis f. sp. tritici PST-78</name>
    <dbReference type="NCBI Taxonomy" id="1165861"/>
    <lineage>
        <taxon>Eukaryota</taxon>
        <taxon>Fungi</taxon>
        <taxon>Dikarya</taxon>
        <taxon>Basidiomycota</taxon>
        <taxon>Pucciniomycotina</taxon>
        <taxon>Pucciniomycetes</taxon>
        <taxon>Pucciniales</taxon>
        <taxon>Pucciniaceae</taxon>
        <taxon>Puccinia</taxon>
    </lineage>
</organism>
<dbReference type="PANTHER" id="PTHR40470">
    <property type="entry name" value="PHYTANOYL-COA DIOXYGENASE FAMILY PROTEIN (AFU_ORTHOLOGUE AFUA_2G15850)"/>
    <property type="match status" value="1"/>
</dbReference>
<dbReference type="AlphaFoldDB" id="A0A0L0V889"/>
<gene>
    <name evidence="1" type="ORF">PSTG_11274</name>
</gene>
<evidence type="ECO:0000313" key="1">
    <source>
        <dbReference type="EMBL" id="KNE95421.1"/>
    </source>
</evidence>
<protein>
    <recommendedName>
        <fullName evidence="3">Phytanoyl-CoA dioxygenase</fullName>
    </recommendedName>
</protein>
<dbReference type="STRING" id="1165861.A0A0L0V889"/>
<evidence type="ECO:0008006" key="3">
    <source>
        <dbReference type="Google" id="ProtNLM"/>
    </source>
</evidence>
<keyword evidence="2" id="KW-1185">Reference proteome</keyword>
<dbReference type="EMBL" id="AJIL01000097">
    <property type="protein sequence ID" value="KNE95421.1"/>
    <property type="molecule type" value="Genomic_DNA"/>
</dbReference>
<dbReference type="Proteomes" id="UP000054564">
    <property type="component" value="Unassembled WGS sequence"/>
</dbReference>
<evidence type="ECO:0000313" key="2">
    <source>
        <dbReference type="Proteomes" id="UP000054564"/>
    </source>
</evidence>
<comment type="caution">
    <text evidence="1">The sequence shown here is derived from an EMBL/GenBank/DDBJ whole genome shotgun (WGS) entry which is preliminary data.</text>
</comment>
<dbReference type="PANTHER" id="PTHR40470:SF1">
    <property type="entry name" value="PHYTANOYL-COA DIOXYGENASE FAMILY PROTEIN (AFU_ORTHOLOGUE AFUA_2G15850)"/>
    <property type="match status" value="1"/>
</dbReference>
<reference evidence="2" key="1">
    <citation type="submission" date="2014-03" db="EMBL/GenBank/DDBJ databases">
        <title>The Genome Sequence of Puccinia striiformis f. sp. tritici PST-78.</title>
        <authorList>
            <consortium name="The Broad Institute Genome Sequencing Platform"/>
            <person name="Cuomo C."/>
            <person name="Hulbert S."/>
            <person name="Chen X."/>
            <person name="Walker B."/>
            <person name="Young S.K."/>
            <person name="Zeng Q."/>
            <person name="Gargeya S."/>
            <person name="Fitzgerald M."/>
            <person name="Haas B."/>
            <person name="Abouelleil A."/>
            <person name="Alvarado L."/>
            <person name="Arachchi H.M."/>
            <person name="Berlin A.M."/>
            <person name="Chapman S.B."/>
            <person name="Goldberg J."/>
            <person name="Griggs A."/>
            <person name="Gujja S."/>
            <person name="Hansen M."/>
            <person name="Howarth C."/>
            <person name="Imamovic A."/>
            <person name="Larimer J."/>
            <person name="McCowan C."/>
            <person name="Montmayeur A."/>
            <person name="Murphy C."/>
            <person name="Neiman D."/>
            <person name="Pearson M."/>
            <person name="Priest M."/>
            <person name="Roberts A."/>
            <person name="Saif S."/>
            <person name="Shea T."/>
            <person name="Sisk P."/>
            <person name="Sykes S."/>
            <person name="Wortman J."/>
            <person name="Nusbaum C."/>
            <person name="Birren B."/>
        </authorList>
    </citation>
    <scope>NUCLEOTIDE SEQUENCE [LARGE SCALE GENOMIC DNA]</scope>
    <source>
        <strain evidence="2">race PST-78</strain>
    </source>
</reference>
<name>A0A0L0V889_9BASI</name>
<proteinExistence type="predicted"/>
<sequence>MPGGIPATLAPGEAVFYDPKILHCGMYDPKSKRRTLHGAHLDCQADISQAGGVLQHFKPCGMYYAELEFLSTLLVNNPCAKRMVCSQTRS</sequence>